<dbReference type="Gene3D" id="2.60.40.10">
    <property type="entry name" value="Immunoglobulins"/>
    <property type="match status" value="1"/>
</dbReference>
<dbReference type="PROSITE" id="PS50119">
    <property type="entry name" value="ZF_BBOX"/>
    <property type="match status" value="1"/>
</dbReference>
<dbReference type="Pfam" id="PF18738">
    <property type="entry name" value="HEPN_DZIP3"/>
    <property type="match status" value="1"/>
</dbReference>
<dbReference type="eggNOG" id="KOG2177">
    <property type="taxonomic scope" value="Eukaryota"/>
</dbReference>
<dbReference type="EMBL" id="DS469510">
    <property type="protein sequence ID" value="EDO49287.1"/>
    <property type="molecule type" value="Genomic_DNA"/>
</dbReference>
<dbReference type="PANTHER" id="PTHR24104:SF57">
    <property type="entry name" value="BEE-MILK PROTEIN"/>
    <property type="match status" value="1"/>
</dbReference>
<dbReference type="Gene3D" id="2.120.10.30">
    <property type="entry name" value="TolB, C-terminal domain"/>
    <property type="match status" value="3"/>
</dbReference>
<dbReference type="GO" id="GO:0000209">
    <property type="term" value="P:protein polyubiquitination"/>
    <property type="evidence" value="ECO:0000318"/>
    <property type="project" value="GO_Central"/>
</dbReference>
<dbReference type="OMA" id="REIGCEM"/>
<accession>A7RH37</accession>
<dbReference type="SUPFAM" id="SSF81296">
    <property type="entry name" value="E set domains"/>
    <property type="match status" value="1"/>
</dbReference>
<feature type="non-terminal residue" evidence="10">
    <location>
        <position position="817"/>
    </location>
</feature>
<dbReference type="FunFam" id="2.120.10.30:FF:000261">
    <property type="entry name" value="Predicted protein"/>
    <property type="match status" value="1"/>
</dbReference>
<protein>
    <recommendedName>
        <fullName evidence="9">B box-type domain-containing protein</fullName>
    </recommendedName>
</protein>
<name>A7RH37_NEMVE</name>
<dbReference type="Proteomes" id="UP000001593">
    <property type="component" value="Unassembled WGS sequence"/>
</dbReference>
<proteinExistence type="predicted"/>
<evidence type="ECO:0000256" key="7">
    <source>
        <dbReference type="PROSITE-ProRule" id="PRU00504"/>
    </source>
</evidence>
<dbReference type="InParanoid" id="A7RH37"/>
<dbReference type="GO" id="GO:0008270">
    <property type="term" value="F:zinc ion binding"/>
    <property type="evidence" value="ECO:0007669"/>
    <property type="project" value="UniProtKB-KW"/>
</dbReference>
<keyword evidence="11" id="KW-1185">Reference proteome</keyword>
<gene>
    <name evidence="10" type="ORF">NEMVEDRAFT_v1g197055</name>
</gene>
<dbReference type="InterPro" id="IPR011042">
    <property type="entry name" value="6-blade_b-propeller_TolB-like"/>
</dbReference>
<dbReference type="InterPro" id="IPR041249">
    <property type="entry name" value="HEPN_DZIP3"/>
</dbReference>
<dbReference type="PANTHER" id="PTHR24104">
    <property type="entry name" value="E3 UBIQUITIN-PROTEIN LIGASE NHLRC1-RELATED"/>
    <property type="match status" value="1"/>
</dbReference>
<keyword evidence="2" id="KW-0677">Repeat</keyword>
<dbReference type="PROSITE" id="PS51125">
    <property type="entry name" value="NHL"/>
    <property type="match status" value="5"/>
</dbReference>
<keyword evidence="3 5" id="KW-0863">Zinc-finger</keyword>
<dbReference type="PhylomeDB" id="A7RH37"/>
<organism evidence="10 11">
    <name type="scientific">Nematostella vectensis</name>
    <name type="common">Starlet sea anemone</name>
    <dbReference type="NCBI Taxonomy" id="45351"/>
    <lineage>
        <taxon>Eukaryota</taxon>
        <taxon>Metazoa</taxon>
        <taxon>Cnidaria</taxon>
        <taxon>Anthozoa</taxon>
        <taxon>Hexacorallia</taxon>
        <taxon>Actiniaria</taxon>
        <taxon>Edwardsiidae</taxon>
        <taxon>Nematostella</taxon>
    </lineage>
</organism>
<dbReference type="SMART" id="SM00557">
    <property type="entry name" value="IG_FLMN"/>
    <property type="match status" value="1"/>
</dbReference>
<evidence type="ECO:0000313" key="11">
    <source>
        <dbReference type="Proteomes" id="UP000001593"/>
    </source>
</evidence>
<dbReference type="InterPro" id="IPR017868">
    <property type="entry name" value="Filamin/ABP280_repeat-like"/>
</dbReference>
<dbReference type="InterPro" id="IPR013783">
    <property type="entry name" value="Ig-like_fold"/>
</dbReference>
<dbReference type="GO" id="GO:0061630">
    <property type="term" value="F:ubiquitin protein ligase activity"/>
    <property type="evidence" value="ECO:0000318"/>
    <property type="project" value="GO_Central"/>
</dbReference>
<reference evidence="10 11" key="1">
    <citation type="journal article" date="2007" name="Science">
        <title>Sea anemone genome reveals ancestral eumetazoan gene repertoire and genomic organization.</title>
        <authorList>
            <person name="Putnam N.H."/>
            <person name="Srivastava M."/>
            <person name="Hellsten U."/>
            <person name="Dirks B."/>
            <person name="Chapman J."/>
            <person name="Salamov A."/>
            <person name="Terry A."/>
            <person name="Shapiro H."/>
            <person name="Lindquist E."/>
            <person name="Kapitonov V.V."/>
            <person name="Jurka J."/>
            <person name="Genikhovich G."/>
            <person name="Grigoriev I.V."/>
            <person name="Lucas S.M."/>
            <person name="Steele R.E."/>
            <person name="Finnerty J.R."/>
            <person name="Technau U."/>
            <person name="Martindale M.Q."/>
            <person name="Rokhsar D.S."/>
        </authorList>
    </citation>
    <scope>NUCLEOTIDE SEQUENCE [LARGE SCALE GENOMIC DNA]</scope>
    <source>
        <strain evidence="11">CH2 X CH6</strain>
    </source>
</reference>
<dbReference type="FunFam" id="2.60.40.10:FF:003351">
    <property type="match status" value="1"/>
</dbReference>
<feature type="repeat" description="NHL" evidence="7">
    <location>
        <begin position="776"/>
        <end position="817"/>
    </location>
</feature>
<dbReference type="SUPFAM" id="SSF101898">
    <property type="entry name" value="NHL repeat"/>
    <property type="match status" value="1"/>
</dbReference>
<evidence type="ECO:0000313" key="10">
    <source>
        <dbReference type="EMBL" id="EDO49287.1"/>
    </source>
</evidence>
<dbReference type="InterPro" id="IPR001258">
    <property type="entry name" value="NHL_repeat"/>
</dbReference>
<evidence type="ECO:0000259" key="9">
    <source>
        <dbReference type="PROSITE" id="PS50119"/>
    </source>
</evidence>
<dbReference type="HOGENOM" id="CLU_345924_0_0_1"/>
<evidence type="ECO:0000256" key="8">
    <source>
        <dbReference type="SAM" id="MobiDB-lite"/>
    </source>
</evidence>
<dbReference type="InterPro" id="IPR000315">
    <property type="entry name" value="Znf_B-box"/>
</dbReference>
<dbReference type="InterPro" id="IPR014756">
    <property type="entry name" value="Ig_E-set"/>
</dbReference>
<feature type="region of interest" description="Disordered" evidence="8">
    <location>
        <begin position="55"/>
        <end position="78"/>
    </location>
</feature>
<dbReference type="PROSITE" id="PS50194">
    <property type="entry name" value="FILAMIN_REPEAT"/>
    <property type="match status" value="1"/>
</dbReference>
<dbReference type="InterPro" id="IPR001298">
    <property type="entry name" value="Filamin/ABP280_rpt"/>
</dbReference>
<sequence length="817" mass="91739">LTVYFVFIHKFSSEDHCFMPKKKNLELEFLGGHTIIQRFSSWGCMPPKILIASSPSRERKNRKKGSWRLGGLPPPSSGGWDAMPADGDVLRSDDLVRIRLYRNDLYAHSRDMEVTDADFKDLWSRISAVLVRLMAHLSAAKEQQWKNEIAILQNAPLTTDDELNIEELKNWYARDSEVKDQLLSIEASIEKMHGTLGEVAEFQRQESYSKTCKKQHHEYKPLDHFCHDCREIGCEMCGVMIHRNHRFHPTSTDPILHRIKEEIKRCVEKTKTRLREGDQEIDCLNQEASMGELRLQQVQKMMQNFVNKTIDLIRHQEEELLSELAKIRAAMSIEVTEHKTRIRDFNKETSQVIEYAENLLEKGSTLEICQLAEEVKANLQQQSSLEFVSSPLATKGKIFSPNTAFLDLLTTNGIGRVTSVDPSLCNAEGPGVSLSAGKLQIGLQTYFKVSTFTPKGELIHAPYEGVSVSVTYDVTYNAVTQDLTDNVKDNRDGTYTVTYTPMHTGMCYVAVMIKGAHINGSRFKMEVIPRKYQAIIEIGAKGQGQGDFSGPWCSAENSAGEIFVTDRQNNRLQVFTPDGGFLRTIGEFGSGKGQLIEPRGVVVSANDDVIVSDTGNHRIQVFAKSGSFKFMFSGAGSREGYLRKPYGVAVDNDQNIIVSDLGNRRVQVFNPVGEVVRVIGADSIIESYYCIYHDHHYIVSDSGSSTIKVFSQDGALVQEFGGKKGALGLLSKSTGMTFNHLRGLAIDKCGYLLVCDSWNDCIQIFKHDASWRFTLVGKFGSEGEKIGKFKQPTTATVLRNGRIVVCEFHNCRVQIFE</sequence>
<feature type="domain" description="B box-type" evidence="9">
    <location>
        <begin position="207"/>
        <end position="250"/>
    </location>
</feature>
<feature type="repeat" description="NHL" evidence="7">
    <location>
        <begin position="738"/>
        <end position="768"/>
    </location>
</feature>
<evidence type="ECO:0000256" key="2">
    <source>
        <dbReference type="ARBA" id="ARBA00022737"/>
    </source>
</evidence>
<keyword evidence="1" id="KW-0479">Metal-binding</keyword>
<feature type="repeat" description="NHL" evidence="7">
    <location>
        <begin position="629"/>
        <end position="672"/>
    </location>
</feature>
<dbReference type="InterPro" id="IPR050952">
    <property type="entry name" value="TRIM-NHL_E3_ligases"/>
</dbReference>
<dbReference type="GO" id="GO:0043161">
    <property type="term" value="P:proteasome-mediated ubiquitin-dependent protein catabolic process"/>
    <property type="evidence" value="ECO:0000318"/>
    <property type="project" value="GO_Central"/>
</dbReference>
<dbReference type="AlphaFoldDB" id="A7RH37"/>
<dbReference type="Pfam" id="PF00630">
    <property type="entry name" value="Filamin"/>
    <property type="match status" value="1"/>
</dbReference>
<evidence type="ECO:0000256" key="5">
    <source>
        <dbReference type="PROSITE-ProRule" id="PRU00024"/>
    </source>
</evidence>
<evidence type="ECO:0000256" key="3">
    <source>
        <dbReference type="ARBA" id="ARBA00022771"/>
    </source>
</evidence>
<dbReference type="Pfam" id="PF01436">
    <property type="entry name" value="NHL"/>
    <property type="match status" value="3"/>
</dbReference>
<evidence type="ECO:0000256" key="6">
    <source>
        <dbReference type="PROSITE-ProRule" id="PRU00087"/>
    </source>
</evidence>
<evidence type="ECO:0000256" key="1">
    <source>
        <dbReference type="ARBA" id="ARBA00022723"/>
    </source>
</evidence>
<keyword evidence="4" id="KW-0862">Zinc</keyword>
<feature type="repeat" description="NHL" evidence="7">
    <location>
        <begin position="582"/>
        <end position="625"/>
    </location>
</feature>
<evidence type="ECO:0000256" key="4">
    <source>
        <dbReference type="ARBA" id="ARBA00022833"/>
    </source>
</evidence>
<feature type="repeat" description="NHL" evidence="7">
    <location>
        <begin position="538"/>
        <end position="578"/>
    </location>
</feature>
<feature type="repeat" description="Filamin" evidence="6">
    <location>
        <begin position="417"/>
        <end position="527"/>
    </location>
</feature>